<dbReference type="Pfam" id="PF07804">
    <property type="entry name" value="HipA_C"/>
    <property type="match status" value="1"/>
</dbReference>
<gene>
    <name evidence="4" type="ORF">UFOPK3204_01949</name>
</gene>
<evidence type="ECO:0000259" key="3">
    <source>
        <dbReference type="Pfam" id="PF07804"/>
    </source>
</evidence>
<protein>
    <submittedName>
        <fullName evidence="4">Unannotated protein</fullName>
    </submittedName>
</protein>
<dbReference type="Gene3D" id="1.10.1070.20">
    <property type="match status" value="1"/>
</dbReference>
<keyword evidence="1" id="KW-0808">Transferase</keyword>
<evidence type="ECO:0000256" key="2">
    <source>
        <dbReference type="ARBA" id="ARBA00022777"/>
    </source>
</evidence>
<keyword evidence="2" id="KW-0418">Kinase</keyword>
<dbReference type="GO" id="GO:0005829">
    <property type="term" value="C:cytosol"/>
    <property type="evidence" value="ECO:0007669"/>
    <property type="project" value="TreeGrafter"/>
</dbReference>
<evidence type="ECO:0000313" key="4">
    <source>
        <dbReference type="EMBL" id="CAB4836193.1"/>
    </source>
</evidence>
<sequence>MFGAFTDSCPDRWGRTLISRAEVLRAKAAGSAPRSFGEIDLLLRVRDDLRQGALRFRDESSPDFQSNDSTGVPVLADLSELLDIANRAEGDSAAYEDLARLVREGSSLGGARPKAHVLTDDGRLAIAKFPSSGSDTWNVMAWEKVALDIARAAGVDVPDSLLLRVAGRSVLIINRFDRSGQNRFGYLSAMTMLEARDGDTRSYLDLAEVIEQSSPSATADLSQLWRRIALNVLISNTDDHLRNHGFLHTSGDSWRLSPAFDLNPNPQPGQKYLSTAIDRTDSRGSINTLLSVRTEFRLTLDAALTILSEVAYFVSTWRAVATRIGLGKQELESMKSAFEHDEFKEACRITSS</sequence>
<dbReference type="InterPro" id="IPR012893">
    <property type="entry name" value="HipA-like_C"/>
</dbReference>
<dbReference type="PANTHER" id="PTHR37419:SF8">
    <property type="entry name" value="TOXIN YJJJ"/>
    <property type="match status" value="1"/>
</dbReference>
<accession>A0A6J7ATU1</accession>
<reference evidence="4" key="1">
    <citation type="submission" date="2020-05" db="EMBL/GenBank/DDBJ databases">
        <authorList>
            <person name="Chiriac C."/>
            <person name="Salcher M."/>
            <person name="Ghai R."/>
            <person name="Kavagutti S V."/>
        </authorList>
    </citation>
    <scope>NUCLEOTIDE SEQUENCE</scope>
</reference>
<dbReference type="GO" id="GO:0004674">
    <property type="term" value="F:protein serine/threonine kinase activity"/>
    <property type="evidence" value="ECO:0007669"/>
    <property type="project" value="TreeGrafter"/>
</dbReference>
<dbReference type="AlphaFoldDB" id="A0A6J7ATU1"/>
<dbReference type="EMBL" id="CAFABK010000183">
    <property type="protein sequence ID" value="CAB4836193.1"/>
    <property type="molecule type" value="Genomic_DNA"/>
</dbReference>
<dbReference type="PANTHER" id="PTHR37419">
    <property type="entry name" value="SERINE/THREONINE-PROTEIN KINASE TOXIN HIPA"/>
    <property type="match status" value="1"/>
</dbReference>
<name>A0A6J7ATU1_9ZZZZ</name>
<feature type="domain" description="HipA-like C-terminal" evidence="3">
    <location>
        <begin position="106"/>
        <end position="317"/>
    </location>
</feature>
<dbReference type="InterPro" id="IPR052028">
    <property type="entry name" value="HipA_Ser/Thr_kinase"/>
</dbReference>
<organism evidence="4">
    <name type="scientific">freshwater metagenome</name>
    <dbReference type="NCBI Taxonomy" id="449393"/>
    <lineage>
        <taxon>unclassified sequences</taxon>
        <taxon>metagenomes</taxon>
        <taxon>ecological metagenomes</taxon>
    </lineage>
</organism>
<proteinExistence type="predicted"/>
<evidence type="ECO:0000256" key="1">
    <source>
        <dbReference type="ARBA" id="ARBA00022679"/>
    </source>
</evidence>